<dbReference type="Pfam" id="PF13277">
    <property type="entry name" value="YmdB"/>
    <property type="match status" value="1"/>
</dbReference>
<keyword evidence="4" id="KW-0408">Iron</keyword>
<evidence type="ECO:0000256" key="5">
    <source>
        <dbReference type="ARBA" id="ARBA00061401"/>
    </source>
</evidence>
<feature type="binding site" evidence="7">
    <location>
        <position position="40"/>
    </location>
    <ligand>
        <name>Fe cation</name>
        <dbReference type="ChEBI" id="CHEBI:24875"/>
        <label>1</label>
    </ligand>
</feature>
<feature type="binding site" evidence="7">
    <location>
        <position position="8"/>
    </location>
    <ligand>
        <name>Fe cation</name>
        <dbReference type="ChEBI" id="CHEBI:24875"/>
        <label>1</label>
    </ligand>
</feature>
<feature type="binding site" evidence="7">
    <location>
        <position position="175"/>
    </location>
    <ligand>
        <name>Fe cation</name>
        <dbReference type="ChEBI" id="CHEBI:24875"/>
        <label>2</label>
    </ligand>
</feature>
<dbReference type="PANTHER" id="PTHR36303:SF1">
    <property type="entry name" value="2',3'-CYCLIC-NUCLEOTIDE 2'-PHOSPHODIESTERASE"/>
    <property type="match status" value="1"/>
</dbReference>
<dbReference type="SUPFAM" id="SSF56300">
    <property type="entry name" value="Metallo-dependent phosphatases"/>
    <property type="match status" value="1"/>
</dbReference>
<dbReference type="GO" id="GO:0046872">
    <property type="term" value="F:metal ion binding"/>
    <property type="evidence" value="ECO:0007669"/>
    <property type="project" value="UniProtKB-KW"/>
</dbReference>
<dbReference type="AlphaFoldDB" id="A0A1H9K6S5"/>
<gene>
    <name evidence="8" type="ORF">SAMN05421767_1127</name>
</gene>
<evidence type="ECO:0000256" key="7">
    <source>
        <dbReference type="PIRSR" id="PIRSR004789-51"/>
    </source>
</evidence>
<dbReference type="Gene3D" id="3.60.21.10">
    <property type="match status" value="1"/>
</dbReference>
<name>A0A1H9K6S5_9LACT</name>
<feature type="binding site" evidence="7">
    <location>
        <position position="177"/>
    </location>
    <ligand>
        <name>Fe cation</name>
        <dbReference type="ChEBI" id="CHEBI:24875"/>
        <label>1</label>
    </ligand>
</feature>
<feature type="active site" description="Proton donor" evidence="6">
    <location>
        <position position="68"/>
    </location>
</feature>
<proteinExistence type="inferred from homology"/>
<evidence type="ECO:0000256" key="6">
    <source>
        <dbReference type="PIRSR" id="PIRSR004789-50"/>
    </source>
</evidence>
<dbReference type="FunFam" id="3.60.21.10:FF:000016">
    <property type="entry name" value="Putative metallophosphoesterase"/>
    <property type="match status" value="1"/>
</dbReference>
<protein>
    <recommendedName>
        <fullName evidence="10">Metallophosphoesterase</fullName>
    </recommendedName>
</protein>
<feature type="binding site" evidence="7">
    <location>
        <position position="39"/>
    </location>
    <ligand>
        <name>Fe cation</name>
        <dbReference type="ChEBI" id="CHEBI:24875"/>
        <label>2</label>
    </ligand>
</feature>
<comment type="similarity">
    <text evidence="5">Belongs to the YmdB-like family.</text>
</comment>
<evidence type="ECO:0000313" key="9">
    <source>
        <dbReference type="Proteomes" id="UP000198556"/>
    </source>
</evidence>
<sequence>MKVLFIGDVVGNLGRKTISQYVPLLKRKYKPQVTIINGENAANGRGITEKIYKQFLQDGADVVTLGNHAWDNRDIFEFIDDAKKMVRPANFPKGVPGVGVRFVKVNQHELAVINLQGRIFMNTLDDPFQVVDELIKECKERTDNIFVDFHAETTSEKQAMGWFLDGRCSAVIGTHTHVQTNDARILPQGTAFLSDVGMTGPWDGILGMERSAIIGKFLNQLPTRFEVPDEGRTILSACVIDIDEKTGRARKIESFVINEDHPFFEGGL</sequence>
<feature type="binding site" evidence="7">
    <location>
        <position position="67"/>
    </location>
    <ligand>
        <name>Fe cation</name>
        <dbReference type="ChEBI" id="CHEBI:24875"/>
        <label>2</label>
    </ligand>
</feature>
<evidence type="ECO:0000256" key="4">
    <source>
        <dbReference type="ARBA" id="ARBA00023004"/>
    </source>
</evidence>
<keyword evidence="9" id="KW-1185">Reference proteome</keyword>
<feature type="binding site" evidence="7">
    <location>
        <position position="150"/>
    </location>
    <ligand>
        <name>Fe cation</name>
        <dbReference type="ChEBI" id="CHEBI:24875"/>
        <label>2</label>
    </ligand>
</feature>
<organism evidence="8 9">
    <name type="scientific">Granulicatella balaenopterae</name>
    <dbReference type="NCBI Taxonomy" id="137733"/>
    <lineage>
        <taxon>Bacteria</taxon>
        <taxon>Bacillati</taxon>
        <taxon>Bacillota</taxon>
        <taxon>Bacilli</taxon>
        <taxon>Lactobacillales</taxon>
        <taxon>Carnobacteriaceae</taxon>
        <taxon>Granulicatella</taxon>
    </lineage>
</organism>
<keyword evidence="2 7" id="KW-0479">Metal-binding</keyword>
<dbReference type="InterPro" id="IPR029052">
    <property type="entry name" value="Metallo-depent_PP-like"/>
</dbReference>
<evidence type="ECO:0008006" key="10">
    <source>
        <dbReference type="Google" id="ProtNLM"/>
    </source>
</evidence>
<evidence type="ECO:0000313" key="8">
    <source>
        <dbReference type="EMBL" id="SEQ94821.1"/>
    </source>
</evidence>
<evidence type="ECO:0000256" key="1">
    <source>
        <dbReference type="ARBA" id="ARBA00001965"/>
    </source>
</evidence>
<dbReference type="OrthoDB" id="9801109at2"/>
<evidence type="ECO:0000256" key="2">
    <source>
        <dbReference type="ARBA" id="ARBA00022723"/>
    </source>
</evidence>
<dbReference type="PIRSF" id="PIRSF004789">
    <property type="entry name" value="DR1281"/>
    <property type="match status" value="1"/>
</dbReference>
<dbReference type="Proteomes" id="UP000198556">
    <property type="component" value="Unassembled WGS sequence"/>
</dbReference>
<reference evidence="8 9" key="1">
    <citation type="submission" date="2016-10" db="EMBL/GenBank/DDBJ databases">
        <authorList>
            <person name="de Groot N.N."/>
        </authorList>
    </citation>
    <scope>NUCLEOTIDE SEQUENCE [LARGE SCALE GENOMIC DNA]</scope>
    <source>
        <strain evidence="8 9">DSM 15827</strain>
    </source>
</reference>
<evidence type="ECO:0000256" key="3">
    <source>
        <dbReference type="ARBA" id="ARBA00022801"/>
    </source>
</evidence>
<dbReference type="PANTHER" id="PTHR36303">
    <property type="entry name" value="2',3'-CYCLIC-NUCLEOTIDE 2'-PHOSPHODIESTERASE"/>
    <property type="match status" value="1"/>
</dbReference>
<dbReference type="EMBL" id="FOGF01000012">
    <property type="protein sequence ID" value="SEQ94821.1"/>
    <property type="molecule type" value="Genomic_DNA"/>
</dbReference>
<keyword evidence="3" id="KW-0378">Hydrolase</keyword>
<accession>A0A1H9K6S5</accession>
<dbReference type="NCBIfam" id="TIGR00282">
    <property type="entry name" value="TIGR00282 family metallophosphoesterase"/>
    <property type="match status" value="1"/>
</dbReference>
<comment type="cofactor">
    <cofactor evidence="1">
        <name>Fe(3+)</name>
        <dbReference type="ChEBI" id="CHEBI:29034"/>
    </cofactor>
</comment>
<feature type="binding site" evidence="7">
    <location>
        <position position="39"/>
    </location>
    <ligand>
        <name>Fe cation</name>
        <dbReference type="ChEBI" id="CHEBI:24875"/>
        <label>1</label>
    </ligand>
</feature>
<dbReference type="RefSeq" id="WP_089746421.1">
    <property type="nucleotide sequence ID" value="NZ_FOGF01000012.1"/>
</dbReference>
<dbReference type="InterPro" id="IPR005235">
    <property type="entry name" value="YmdB-like"/>
</dbReference>
<dbReference type="GO" id="GO:0004113">
    <property type="term" value="F:2',3'-cyclic-nucleotide 3'-phosphodiesterase activity"/>
    <property type="evidence" value="ECO:0007669"/>
    <property type="project" value="TreeGrafter"/>
</dbReference>
<dbReference type="CDD" id="cd07382">
    <property type="entry name" value="MPP_DR1281"/>
    <property type="match status" value="1"/>
</dbReference>
<dbReference type="STRING" id="137733.SAMN05421767_1127"/>